<keyword evidence="9" id="KW-1185">Reference proteome</keyword>
<dbReference type="SUPFAM" id="SSF55811">
    <property type="entry name" value="Nudix"/>
    <property type="match status" value="1"/>
</dbReference>
<evidence type="ECO:0000313" key="9">
    <source>
        <dbReference type="Proteomes" id="UP000229433"/>
    </source>
</evidence>
<dbReference type="OrthoDB" id="9802805at2"/>
<keyword evidence="4" id="KW-0378">Hydrolase</keyword>
<evidence type="ECO:0000256" key="5">
    <source>
        <dbReference type="ARBA" id="ARBA00022842"/>
    </source>
</evidence>
<organism evidence="8 9">
    <name type="scientific">Leeuwenhoekiella nanhaiensis</name>
    <dbReference type="NCBI Taxonomy" id="1655491"/>
    <lineage>
        <taxon>Bacteria</taxon>
        <taxon>Pseudomonadati</taxon>
        <taxon>Bacteroidota</taxon>
        <taxon>Flavobacteriia</taxon>
        <taxon>Flavobacteriales</taxon>
        <taxon>Flavobacteriaceae</taxon>
        <taxon>Leeuwenhoekiella</taxon>
    </lineage>
</organism>
<dbReference type="Gene3D" id="3.90.79.10">
    <property type="entry name" value="Nucleoside Triphosphate Pyrophosphohydrolase"/>
    <property type="match status" value="1"/>
</dbReference>
<evidence type="ECO:0000256" key="1">
    <source>
        <dbReference type="ARBA" id="ARBA00001936"/>
    </source>
</evidence>
<dbReference type="PROSITE" id="PS51462">
    <property type="entry name" value="NUDIX"/>
    <property type="match status" value="1"/>
</dbReference>
<dbReference type="PANTHER" id="PTHR12992">
    <property type="entry name" value="NUDIX HYDROLASE"/>
    <property type="match status" value="1"/>
</dbReference>
<dbReference type="InterPro" id="IPR045121">
    <property type="entry name" value="CoAse"/>
</dbReference>
<dbReference type="Pfam" id="PF00293">
    <property type="entry name" value="NUDIX"/>
    <property type="match status" value="1"/>
</dbReference>
<dbReference type="GO" id="GO:0046872">
    <property type="term" value="F:metal ion binding"/>
    <property type="evidence" value="ECO:0007669"/>
    <property type="project" value="UniProtKB-KW"/>
</dbReference>
<sequence>MQFEEFLKQISKLSILDLPGQEAHYLMAPEERIQQLSKLDIEKRKPREAGVMAVFYPDSQGETTLVLILRRTYKGVHSNQVGFPGGKAEPVDADLEATALRETEEEVGLKAEDIRVLKKLTRLYIPPSNFWVQPYIGVVDYTPEFIPEEAEVAAILEVPLTAFLSEDSLIRRQIDTSYGSMIDVPAFDLAGHVVWGATAMMLSEIKWVLQQIDAF</sequence>
<dbReference type="InterPro" id="IPR015797">
    <property type="entry name" value="NUDIX_hydrolase-like_dom_sf"/>
</dbReference>
<keyword evidence="3" id="KW-0479">Metal-binding</keyword>
<keyword evidence="5" id="KW-0460">Magnesium</keyword>
<evidence type="ECO:0000256" key="2">
    <source>
        <dbReference type="ARBA" id="ARBA00001946"/>
    </source>
</evidence>
<dbReference type="RefSeq" id="WP_099645136.1">
    <property type="nucleotide sequence ID" value="NZ_KZ319288.1"/>
</dbReference>
<dbReference type="InterPro" id="IPR000086">
    <property type="entry name" value="NUDIX_hydrolase_dom"/>
</dbReference>
<feature type="domain" description="Nudix hydrolase" evidence="7">
    <location>
        <begin position="46"/>
        <end position="183"/>
    </location>
</feature>
<protein>
    <submittedName>
        <fullName evidence="8">Coenzyme A pyrophosphatase</fullName>
    </submittedName>
</protein>
<comment type="cofactor">
    <cofactor evidence="2">
        <name>Mg(2+)</name>
        <dbReference type="ChEBI" id="CHEBI:18420"/>
    </cofactor>
</comment>
<dbReference type="Proteomes" id="UP000229433">
    <property type="component" value="Unassembled WGS sequence"/>
</dbReference>
<evidence type="ECO:0000256" key="3">
    <source>
        <dbReference type="ARBA" id="ARBA00022723"/>
    </source>
</evidence>
<gene>
    <name evidence="8" type="ORF">CJ305_04885</name>
</gene>
<evidence type="ECO:0000256" key="4">
    <source>
        <dbReference type="ARBA" id="ARBA00022801"/>
    </source>
</evidence>
<comment type="caution">
    <text evidence="8">The sequence shown here is derived from an EMBL/GenBank/DDBJ whole genome shotgun (WGS) entry which is preliminary data.</text>
</comment>
<evidence type="ECO:0000256" key="6">
    <source>
        <dbReference type="ARBA" id="ARBA00023211"/>
    </source>
</evidence>
<comment type="cofactor">
    <cofactor evidence="1">
        <name>Mn(2+)</name>
        <dbReference type="ChEBI" id="CHEBI:29035"/>
    </cofactor>
</comment>
<dbReference type="PANTHER" id="PTHR12992:SF11">
    <property type="entry name" value="MITOCHONDRIAL COENZYME A DIPHOSPHATASE NUDT8"/>
    <property type="match status" value="1"/>
</dbReference>
<dbReference type="AlphaFoldDB" id="A0A2G1VU42"/>
<accession>A0A2G1VU42</accession>
<dbReference type="GO" id="GO:0010945">
    <property type="term" value="F:coenzyme A diphosphatase activity"/>
    <property type="evidence" value="ECO:0007669"/>
    <property type="project" value="InterPro"/>
</dbReference>
<keyword evidence="6" id="KW-0464">Manganese</keyword>
<dbReference type="EMBL" id="NQXA01000002">
    <property type="protein sequence ID" value="PHQ30302.1"/>
    <property type="molecule type" value="Genomic_DNA"/>
</dbReference>
<proteinExistence type="predicted"/>
<evidence type="ECO:0000259" key="7">
    <source>
        <dbReference type="PROSITE" id="PS51462"/>
    </source>
</evidence>
<name>A0A2G1VU42_9FLAO</name>
<dbReference type="CDD" id="cd03426">
    <property type="entry name" value="NUDIX_CoAse_Nudt7"/>
    <property type="match status" value="1"/>
</dbReference>
<reference evidence="8 9" key="1">
    <citation type="submission" date="2017-08" db="EMBL/GenBank/DDBJ databases">
        <title>The whole genome shortgun sequences of strain Leeuwenhoekiella nanhaiensis G18 from the South China Sea.</title>
        <authorList>
            <person name="Liu Q."/>
        </authorList>
    </citation>
    <scope>NUCLEOTIDE SEQUENCE [LARGE SCALE GENOMIC DNA]</scope>
    <source>
        <strain evidence="8 9">G18</strain>
    </source>
</reference>
<evidence type="ECO:0000313" key="8">
    <source>
        <dbReference type="EMBL" id="PHQ30302.1"/>
    </source>
</evidence>